<evidence type="ECO:0000313" key="5">
    <source>
        <dbReference type="EMBL" id="CAL8129617.1"/>
    </source>
</evidence>
<evidence type="ECO:0000256" key="2">
    <source>
        <dbReference type="ARBA" id="ARBA00011836"/>
    </source>
</evidence>
<comment type="subunit">
    <text evidence="2">Interacts with ODC1 and thereby sterically blocks ODC homodimerization.</text>
</comment>
<protein>
    <recommendedName>
        <fullName evidence="3">Ornithine decarboxylase antizyme</fullName>
    </recommendedName>
</protein>
<accession>A0ABP1RKP9</accession>
<keyword evidence="4" id="KW-0688">Ribosomal frameshifting</keyword>
<comment type="caution">
    <text evidence="5">The sequence shown here is derived from an EMBL/GenBank/DDBJ whole genome shotgun (WGS) entry which is preliminary data.</text>
</comment>
<evidence type="ECO:0000256" key="3">
    <source>
        <dbReference type="ARBA" id="ARBA00017712"/>
    </source>
</evidence>
<dbReference type="InterPro" id="IPR002993">
    <property type="entry name" value="ODC_AZ"/>
</dbReference>
<organism evidence="5 6">
    <name type="scientific">Orchesella dallaii</name>
    <dbReference type="NCBI Taxonomy" id="48710"/>
    <lineage>
        <taxon>Eukaryota</taxon>
        <taxon>Metazoa</taxon>
        <taxon>Ecdysozoa</taxon>
        <taxon>Arthropoda</taxon>
        <taxon>Hexapoda</taxon>
        <taxon>Collembola</taxon>
        <taxon>Entomobryomorpha</taxon>
        <taxon>Entomobryoidea</taxon>
        <taxon>Orchesellidae</taxon>
        <taxon>Orchesellinae</taxon>
        <taxon>Orchesella</taxon>
    </lineage>
</organism>
<name>A0ABP1RKP9_9HEXA</name>
<dbReference type="InterPro" id="IPR016181">
    <property type="entry name" value="Acyl_CoA_acyltransferase"/>
</dbReference>
<sequence>MESEPLKIVIRYPLTAHTVLTWETIYVNNNLYIEVKNGCLPDASKDAFVSLLEYAEDILRCQHAVIYFSKERSDRASLIRTFMMVGFLAVPPENKLVYAPSDKNVYMVYNID</sequence>
<gene>
    <name evidence="5" type="ORF">ODALV1_LOCUS23333</name>
</gene>
<comment type="similarity">
    <text evidence="1">Belongs to the ODC antizyme family.</text>
</comment>
<reference evidence="5 6" key="1">
    <citation type="submission" date="2024-08" db="EMBL/GenBank/DDBJ databases">
        <authorList>
            <person name="Cucini C."/>
            <person name="Frati F."/>
        </authorList>
    </citation>
    <scope>NUCLEOTIDE SEQUENCE [LARGE SCALE GENOMIC DNA]</scope>
</reference>
<dbReference type="Proteomes" id="UP001642540">
    <property type="component" value="Unassembled WGS sequence"/>
</dbReference>
<dbReference type="SUPFAM" id="SSF55729">
    <property type="entry name" value="Acyl-CoA N-acyltransferases (Nat)"/>
    <property type="match status" value="1"/>
</dbReference>
<dbReference type="PANTHER" id="PTHR10279:SF10">
    <property type="entry name" value="ORNITHINE DECARBOXYLASE ANTIZYME"/>
    <property type="match status" value="1"/>
</dbReference>
<dbReference type="Pfam" id="PF02100">
    <property type="entry name" value="ODC_AZ"/>
    <property type="match status" value="1"/>
</dbReference>
<dbReference type="EMBL" id="CAXLJM020000078">
    <property type="protein sequence ID" value="CAL8129617.1"/>
    <property type="molecule type" value="Genomic_DNA"/>
</dbReference>
<proteinExistence type="inferred from homology"/>
<evidence type="ECO:0000256" key="4">
    <source>
        <dbReference type="ARBA" id="ARBA00022758"/>
    </source>
</evidence>
<dbReference type="PANTHER" id="PTHR10279">
    <property type="entry name" value="ORNITHINE DECARBOXYLASE ANTIZYME"/>
    <property type="match status" value="1"/>
</dbReference>
<evidence type="ECO:0000256" key="1">
    <source>
        <dbReference type="ARBA" id="ARBA00008796"/>
    </source>
</evidence>
<dbReference type="InterPro" id="IPR038581">
    <property type="entry name" value="ODC_AZ_sf"/>
</dbReference>
<keyword evidence="6" id="KW-1185">Reference proteome</keyword>
<evidence type="ECO:0000313" key="6">
    <source>
        <dbReference type="Proteomes" id="UP001642540"/>
    </source>
</evidence>
<dbReference type="Gene3D" id="3.40.630.60">
    <property type="match status" value="1"/>
</dbReference>